<dbReference type="Proteomes" id="UP000248856">
    <property type="component" value="Unassembled WGS sequence"/>
</dbReference>
<name>A0A328ZIX1_9BURK</name>
<reference evidence="3 4" key="1">
    <citation type="submission" date="2018-06" db="EMBL/GenBank/DDBJ databases">
        <title>Genomic Encyclopedia of Archaeal and Bacterial Type Strains, Phase II (KMG-II): from individual species to whole genera.</title>
        <authorList>
            <person name="Goeker M."/>
        </authorList>
    </citation>
    <scope>NUCLEOTIDE SEQUENCE [LARGE SCALE GENOMIC DNA]</scope>
    <source>
        <strain evidence="3 4">CFPB 3232</strain>
    </source>
</reference>
<dbReference type="Gene3D" id="3.40.190.10">
    <property type="entry name" value="Periplasmic binding protein-like II"/>
    <property type="match status" value="2"/>
</dbReference>
<evidence type="ECO:0000259" key="2">
    <source>
        <dbReference type="SMART" id="SM00062"/>
    </source>
</evidence>
<dbReference type="SMART" id="SM00062">
    <property type="entry name" value="PBPb"/>
    <property type="match status" value="1"/>
</dbReference>
<dbReference type="InterPro" id="IPR001638">
    <property type="entry name" value="Solute-binding_3/MltF_N"/>
</dbReference>
<dbReference type="SUPFAM" id="SSF53850">
    <property type="entry name" value="Periplasmic binding protein-like II"/>
    <property type="match status" value="1"/>
</dbReference>
<dbReference type="AlphaFoldDB" id="A0A328ZIX1"/>
<dbReference type="EMBL" id="QLTA01000002">
    <property type="protein sequence ID" value="RAR86140.1"/>
    <property type="molecule type" value="Genomic_DNA"/>
</dbReference>
<dbReference type="Pfam" id="PF00497">
    <property type="entry name" value="SBP_bac_3"/>
    <property type="match status" value="1"/>
</dbReference>
<feature type="domain" description="Solute-binding protein family 3/N-terminal" evidence="2">
    <location>
        <begin position="22"/>
        <end position="246"/>
    </location>
</feature>
<proteinExistence type="predicted"/>
<evidence type="ECO:0000256" key="1">
    <source>
        <dbReference type="ARBA" id="ARBA00022729"/>
    </source>
</evidence>
<evidence type="ECO:0000313" key="4">
    <source>
        <dbReference type="Proteomes" id="UP000248856"/>
    </source>
</evidence>
<accession>A0A328ZIX1</accession>
<keyword evidence="1" id="KW-0732">Signal</keyword>
<evidence type="ECO:0000313" key="3">
    <source>
        <dbReference type="EMBL" id="RAR86140.1"/>
    </source>
</evidence>
<dbReference type="PANTHER" id="PTHR35936">
    <property type="entry name" value="MEMBRANE-BOUND LYTIC MUREIN TRANSGLYCOSYLASE F"/>
    <property type="match status" value="1"/>
</dbReference>
<keyword evidence="4" id="KW-1185">Reference proteome</keyword>
<sequence length="250" mass="27975">MLCQTGPVHAGMVLDRVKSRGEVLVCIWPDYHGITYRNPRTQELSGLDIELSRQFAQELGVRVRYVDSSLDQVAHDLQVRRCDVAMFALGTLPPRFRDVQFTRPYLRSDLYAVTTKSNPVVRQWADIDRPGVVVAVQNGSLIGTVLAERLKNATMVTVKPPGNRERELMAGRVDVFITNYAYARRLLDSADWVRIIQPPEPFFVIPSAYAVRPGDAEWLATVDAFVGRIQSDGRLRAAADHHGLGPLVIP</sequence>
<protein>
    <submittedName>
        <fullName evidence="3">ABC-type amino acid transport substrate-binding protein</fullName>
    </submittedName>
</protein>
<gene>
    <name evidence="3" type="ORF">AX018_1002101</name>
</gene>
<dbReference type="CDD" id="cd13530">
    <property type="entry name" value="PBP2_peptides_like"/>
    <property type="match status" value="1"/>
</dbReference>
<dbReference type="RefSeq" id="WP_211322346.1">
    <property type="nucleotide sequence ID" value="NZ_CBCSGC010000096.1"/>
</dbReference>
<dbReference type="PANTHER" id="PTHR35936:SF17">
    <property type="entry name" value="ARGININE-BINDING EXTRACELLULAR PROTEIN ARTP"/>
    <property type="match status" value="1"/>
</dbReference>
<comment type="caution">
    <text evidence="3">The sequence shown here is derived from an EMBL/GenBank/DDBJ whole genome shotgun (WGS) entry which is preliminary data.</text>
</comment>
<organism evidence="3 4">
    <name type="scientific">Paracidovorax anthurii</name>
    <dbReference type="NCBI Taxonomy" id="78229"/>
    <lineage>
        <taxon>Bacteria</taxon>
        <taxon>Pseudomonadati</taxon>
        <taxon>Pseudomonadota</taxon>
        <taxon>Betaproteobacteria</taxon>
        <taxon>Burkholderiales</taxon>
        <taxon>Comamonadaceae</taxon>
        <taxon>Paracidovorax</taxon>
    </lineage>
</organism>